<dbReference type="OrthoDB" id="445826at2759"/>
<accession>A0A1Q9EYU2</accession>
<comment type="caution">
    <text evidence="1">The sequence shown here is derived from an EMBL/GenBank/DDBJ whole genome shotgun (WGS) entry which is preliminary data.</text>
</comment>
<sequence length="1366" mass="150254">MLPRHVLLESQRVEAKESVMRPAAMSEPMTPFSFVLMDGKWMPYEFVEEHCHSAQLGLTKVARCGGFLQELSHYLAARGLEDVFGFHVLHREHLSGEARGTLETPGRSENELLIRPYSTDLLKSLDASDNRQVMWAWSTGLSPVAKFLCLVDTNPNNGPACDLHLAATVAAAVTSRLTFYKRLHLHCSIGGGAMGVASSKGWCCTERMPNRKLSRPLSTCYVDFRKPAEATQQGGAQACVPVARVWLRPGGAGPEWLGKDVASSFNEVDFYNEVLFMRRQQQQDPPLQPVLPKLPSAKPPLFFERQVAGLHPSCTHVPWFFVGNGGYHGLARSCTCTWVSDGRERQRSADLLVFRSPFEGLARPRMLHLELGPKSLALQARRGGESAAGVLARQEGVFVDGFLSPPACIPSEGPTLDLRGWSWGDSIQRRAKRLPLQRLSLAQALNAMIDLRAPIAEERWWPSDNGHASTSSSAGRGGAENFLRNFLSAAEYAELALLTFVRELARLVRCCEEVPVPQKWVQSAMALLLEAGVAPPRTGPISPESWIANRVKVQILGWSKSRLSVPGCITEDEHQDNELPWKIYQHHVGRVLWESTRLYFHRFCSEDRMDYAVTEREVVDVKNSWSSSKGMPPDLLPRAIFQANSPGWNLTVWSLQRWAGPGGAAHRPSLWRKAALCPVHKSGPANLAASFRLIFVKVQMGLLQEALLTQRWLTRTRAHIQPCQSGYVRGVEDAHLLLHEVSAEAIYQQRALWTVMGDFRKAFPSVCREDLVCTLADGPHVNGQCLKLLADILRHDTVVIWHSGYSEATVSQGIPEGGTLGPFGYPVLLDTLVRELLAHNCGLGVGWVIPDVWKGRLWSGLGQPDPALVALLMSALRSASPNALLPSAKLLDENPNLEASALQALNDVAPLRIAAILHADDPVLLGCCRWSLQKSLDILANWAFKHKASFHVTEKKTVAMVTPSPAGSSSCSLPPAPILKGIAGQEDRALVFKTGHKWLGLYWSASLDLSVALRTRLAIAQKAFALLAGLAQRDALPLHLVSSIFWSKVFPSLCVGSWLLGIAPDAQNILDSTLKSWAKQLLGASEWQNAATALSELGWALLKAYDILDFPSWMSHEKTLDRLVNPPRMAADIDKRVQRFWCDEEWTQLHLQLYEVSHKGTTLLIGSAEAPLQMEAASTGPLLLRLHKGDKALASNGEPTTVEVTAKFQRLPEPSNFEGQWQIHFVAMHNLDVGSATTSTSSMYVDVCVSDSSGMRTASQRTHEVLQTSDVCWNEEFEFPVVGSAAANSAKLLEALGQPGHQLHSFEVLAATRAGGSLSRHLPPLSMQSPEVDKKDDLLAASSAQLAFLTELRAGWHGDRCGFLAC</sequence>
<evidence type="ECO:0008006" key="3">
    <source>
        <dbReference type="Google" id="ProtNLM"/>
    </source>
</evidence>
<name>A0A1Q9EYU2_SYMMI</name>
<protein>
    <recommendedName>
        <fullName evidence="3">C2 domain-containing protein</fullName>
    </recommendedName>
</protein>
<gene>
    <name evidence="1" type="ORF">AK812_SmicGene3488</name>
</gene>
<reference evidence="1 2" key="1">
    <citation type="submission" date="2016-02" db="EMBL/GenBank/DDBJ databases">
        <title>Genome analysis of coral dinoflagellate symbionts highlights evolutionary adaptations to a symbiotic lifestyle.</title>
        <authorList>
            <person name="Aranda M."/>
            <person name="Li Y."/>
            <person name="Liew Y.J."/>
            <person name="Baumgarten S."/>
            <person name="Simakov O."/>
            <person name="Wilson M."/>
            <person name="Piel J."/>
            <person name="Ashoor H."/>
            <person name="Bougouffa S."/>
            <person name="Bajic V.B."/>
            <person name="Ryu T."/>
            <person name="Ravasi T."/>
            <person name="Bayer T."/>
            <person name="Micklem G."/>
            <person name="Kim H."/>
            <person name="Bhak J."/>
            <person name="Lajeunesse T.C."/>
            <person name="Voolstra C.R."/>
        </authorList>
    </citation>
    <scope>NUCLEOTIDE SEQUENCE [LARGE SCALE GENOMIC DNA]</scope>
    <source>
        <strain evidence="1 2">CCMP2467</strain>
    </source>
</reference>
<dbReference type="EMBL" id="LSRX01000041">
    <property type="protein sequence ID" value="OLQ12579.1"/>
    <property type="molecule type" value="Genomic_DNA"/>
</dbReference>
<dbReference type="Proteomes" id="UP000186817">
    <property type="component" value="Unassembled WGS sequence"/>
</dbReference>
<proteinExistence type="predicted"/>
<dbReference type="InterPro" id="IPR035892">
    <property type="entry name" value="C2_domain_sf"/>
</dbReference>
<evidence type="ECO:0000313" key="2">
    <source>
        <dbReference type="Proteomes" id="UP000186817"/>
    </source>
</evidence>
<keyword evidence="2" id="KW-1185">Reference proteome</keyword>
<evidence type="ECO:0000313" key="1">
    <source>
        <dbReference type="EMBL" id="OLQ12579.1"/>
    </source>
</evidence>
<organism evidence="1 2">
    <name type="scientific">Symbiodinium microadriaticum</name>
    <name type="common">Dinoflagellate</name>
    <name type="synonym">Zooxanthella microadriatica</name>
    <dbReference type="NCBI Taxonomy" id="2951"/>
    <lineage>
        <taxon>Eukaryota</taxon>
        <taxon>Sar</taxon>
        <taxon>Alveolata</taxon>
        <taxon>Dinophyceae</taxon>
        <taxon>Suessiales</taxon>
        <taxon>Symbiodiniaceae</taxon>
        <taxon>Symbiodinium</taxon>
    </lineage>
</organism>
<dbReference type="SUPFAM" id="SSF49562">
    <property type="entry name" value="C2 domain (Calcium/lipid-binding domain, CaLB)"/>
    <property type="match status" value="1"/>
</dbReference>